<evidence type="ECO:0000313" key="2">
    <source>
        <dbReference type="Proteomes" id="UP000785679"/>
    </source>
</evidence>
<organism evidence="1 2">
    <name type="scientific">Halteria grandinella</name>
    <dbReference type="NCBI Taxonomy" id="5974"/>
    <lineage>
        <taxon>Eukaryota</taxon>
        <taxon>Sar</taxon>
        <taxon>Alveolata</taxon>
        <taxon>Ciliophora</taxon>
        <taxon>Intramacronucleata</taxon>
        <taxon>Spirotrichea</taxon>
        <taxon>Stichotrichia</taxon>
        <taxon>Sporadotrichida</taxon>
        <taxon>Halteriidae</taxon>
        <taxon>Halteria</taxon>
    </lineage>
</organism>
<dbReference type="Proteomes" id="UP000785679">
    <property type="component" value="Unassembled WGS sequence"/>
</dbReference>
<dbReference type="EMBL" id="RRYP01013660">
    <property type="protein sequence ID" value="TNV76404.1"/>
    <property type="molecule type" value="Genomic_DNA"/>
</dbReference>
<keyword evidence="2" id="KW-1185">Reference proteome</keyword>
<accession>A0A8J8NL84</accession>
<name>A0A8J8NL84_HALGN</name>
<reference evidence="1" key="1">
    <citation type="submission" date="2019-06" db="EMBL/GenBank/DDBJ databases">
        <authorList>
            <person name="Zheng W."/>
        </authorList>
    </citation>
    <scope>NUCLEOTIDE SEQUENCE</scope>
    <source>
        <strain evidence="1">QDHG01</strain>
    </source>
</reference>
<protein>
    <submittedName>
        <fullName evidence="1">Uncharacterized protein</fullName>
    </submittedName>
</protein>
<evidence type="ECO:0000313" key="1">
    <source>
        <dbReference type="EMBL" id="TNV76404.1"/>
    </source>
</evidence>
<sequence>MGSLLAISLACNTYASSCRPTKASAINSQPQVEKKAMHHSARWMASLGVTGEQWQRLLRRSLMSLRSGCSLERMSAGLRMAPGLGLSLENKATWMSLAINTLPAKKLTEDAVVVVVEDRGECAQVPVGRPLELSLDAFKGLLHLGLHPLLEVGPVCYTHYTHLFLPVESLRTMYILSFSTKRSWVLVIRCFTWSSRVVVMQCC</sequence>
<comment type="caution">
    <text evidence="1">The sequence shown here is derived from an EMBL/GenBank/DDBJ whole genome shotgun (WGS) entry which is preliminary data.</text>
</comment>
<gene>
    <name evidence="1" type="ORF">FGO68_gene8385</name>
</gene>
<dbReference type="AlphaFoldDB" id="A0A8J8NL84"/>
<proteinExistence type="predicted"/>